<evidence type="ECO:0000313" key="1">
    <source>
        <dbReference type="EMBL" id="KAH3844552.1"/>
    </source>
</evidence>
<proteinExistence type="predicted"/>
<dbReference type="Proteomes" id="UP000828390">
    <property type="component" value="Unassembled WGS sequence"/>
</dbReference>
<reference evidence="1" key="2">
    <citation type="submission" date="2020-11" db="EMBL/GenBank/DDBJ databases">
        <authorList>
            <person name="McCartney M.A."/>
            <person name="Auch B."/>
            <person name="Kono T."/>
            <person name="Mallez S."/>
            <person name="Becker A."/>
            <person name="Gohl D.M."/>
            <person name="Silverstein K.A.T."/>
            <person name="Koren S."/>
            <person name="Bechman K.B."/>
            <person name="Herman A."/>
            <person name="Abrahante J.E."/>
            <person name="Garbe J."/>
        </authorList>
    </citation>
    <scope>NUCLEOTIDE SEQUENCE</scope>
    <source>
        <strain evidence="1">Duluth1</strain>
        <tissue evidence="1">Whole animal</tissue>
    </source>
</reference>
<dbReference type="AlphaFoldDB" id="A0A9D4KR44"/>
<keyword evidence="2" id="KW-1185">Reference proteome</keyword>
<comment type="caution">
    <text evidence="1">The sequence shown here is derived from an EMBL/GenBank/DDBJ whole genome shotgun (WGS) entry which is preliminary data.</text>
</comment>
<evidence type="ECO:0000313" key="2">
    <source>
        <dbReference type="Proteomes" id="UP000828390"/>
    </source>
</evidence>
<sequence length="316" mass="35028">MGIGAGFGMAISLETYGKFEIIHRIEASLLVMTGHVDSYITPKGLYFYLEGNLWSIFKEQLDVSYKKQLSIEDHRQLLLEDITLRVKGRLVADADGDGDFADSYLSALIKFTNHLADEANARISNVQNAFTKAQDGLTVVQNWLEEIKTVIRSANAAFDTAVRAFDVAKEKLEEAKSPFQNAIDFFAEAQRKVDRLCQIKTCDRVCILGLDCRICWKKIWFVSIPYPCCHFTSCMFSIPNPICEAINLGCYAIREIANAALELAKIAVRLPMLVLDAAKLAVSGAQFVVDKSRVVLKIAEGALSLAQVGLEGAKVY</sequence>
<name>A0A9D4KR44_DREPO</name>
<dbReference type="EMBL" id="JAIWYP010000003">
    <property type="protein sequence ID" value="KAH3844552.1"/>
    <property type="molecule type" value="Genomic_DNA"/>
</dbReference>
<organism evidence="1 2">
    <name type="scientific">Dreissena polymorpha</name>
    <name type="common">Zebra mussel</name>
    <name type="synonym">Mytilus polymorpha</name>
    <dbReference type="NCBI Taxonomy" id="45954"/>
    <lineage>
        <taxon>Eukaryota</taxon>
        <taxon>Metazoa</taxon>
        <taxon>Spiralia</taxon>
        <taxon>Lophotrochozoa</taxon>
        <taxon>Mollusca</taxon>
        <taxon>Bivalvia</taxon>
        <taxon>Autobranchia</taxon>
        <taxon>Heteroconchia</taxon>
        <taxon>Euheterodonta</taxon>
        <taxon>Imparidentia</taxon>
        <taxon>Neoheterodontei</taxon>
        <taxon>Myida</taxon>
        <taxon>Dreissenoidea</taxon>
        <taxon>Dreissenidae</taxon>
        <taxon>Dreissena</taxon>
    </lineage>
</organism>
<protein>
    <submittedName>
        <fullName evidence="1">Uncharacterized protein</fullName>
    </submittedName>
</protein>
<gene>
    <name evidence="1" type="ORF">DPMN_086811</name>
</gene>
<accession>A0A9D4KR44</accession>
<reference evidence="1" key="1">
    <citation type="journal article" date="2019" name="bioRxiv">
        <title>The Genome of the Zebra Mussel, Dreissena polymorpha: A Resource for Invasive Species Research.</title>
        <authorList>
            <person name="McCartney M.A."/>
            <person name="Auch B."/>
            <person name="Kono T."/>
            <person name="Mallez S."/>
            <person name="Zhang Y."/>
            <person name="Obille A."/>
            <person name="Becker A."/>
            <person name="Abrahante J.E."/>
            <person name="Garbe J."/>
            <person name="Badalamenti J.P."/>
            <person name="Herman A."/>
            <person name="Mangelson H."/>
            <person name="Liachko I."/>
            <person name="Sullivan S."/>
            <person name="Sone E.D."/>
            <person name="Koren S."/>
            <person name="Silverstein K.A.T."/>
            <person name="Beckman K.B."/>
            <person name="Gohl D.M."/>
        </authorList>
    </citation>
    <scope>NUCLEOTIDE SEQUENCE</scope>
    <source>
        <strain evidence="1">Duluth1</strain>
        <tissue evidence="1">Whole animal</tissue>
    </source>
</reference>